<protein>
    <recommendedName>
        <fullName evidence="5">Porin</fullName>
    </recommendedName>
</protein>
<sequence>MKRSAAIAAVCLALAAPASASTGDHTVLTGRRLEGLLTATEPGTTGSVQPAPATTAKPSCPPEKRVGTGAGFCLIN</sequence>
<comment type="caution">
    <text evidence="3">The sequence shown here is derived from an EMBL/GenBank/DDBJ whole genome shotgun (WGS) entry which is preliminary data.</text>
</comment>
<evidence type="ECO:0000313" key="3">
    <source>
        <dbReference type="EMBL" id="MDQ0445112.1"/>
    </source>
</evidence>
<feature type="chain" id="PRO_5045212184" description="Porin" evidence="2">
    <location>
        <begin position="21"/>
        <end position="76"/>
    </location>
</feature>
<accession>A0ABU0HS05</accession>
<dbReference type="Proteomes" id="UP001236369">
    <property type="component" value="Unassembled WGS sequence"/>
</dbReference>
<organism evidence="3 4">
    <name type="scientific">Methylobacterium persicinum</name>
    <dbReference type="NCBI Taxonomy" id="374426"/>
    <lineage>
        <taxon>Bacteria</taxon>
        <taxon>Pseudomonadati</taxon>
        <taxon>Pseudomonadota</taxon>
        <taxon>Alphaproteobacteria</taxon>
        <taxon>Hyphomicrobiales</taxon>
        <taxon>Methylobacteriaceae</taxon>
        <taxon>Methylobacterium</taxon>
    </lineage>
</organism>
<feature type="region of interest" description="Disordered" evidence="1">
    <location>
        <begin position="40"/>
        <end position="62"/>
    </location>
</feature>
<name>A0ABU0HS05_9HYPH</name>
<keyword evidence="2" id="KW-0732">Signal</keyword>
<dbReference type="EMBL" id="JAUSVV010000021">
    <property type="protein sequence ID" value="MDQ0445112.1"/>
    <property type="molecule type" value="Genomic_DNA"/>
</dbReference>
<reference evidence="3 4" key="1">
    <citation type="submission" date="2023-07" db="EMBL/GenBank/DDBJ databases">
        <title>Genomic Encyclopedia of Type Strains, Phase IV (KMG-IV): sequencing the most valuable type-strain genomes for metagenomic binning, comparative biology and taxonomic classification.</title>
        <authorList>
            <person name="Goeker M."/>
        </authorList>
    </citation>
    <scope>NUCLEOTIDE SEQUENCE [LARGE SCALE GENOMIC DNA]</scope>
    <source>
        <strain evidence="3 4">DSM 19562</strain>
    </source>
</reference>
<evidence type="ECO:0000256" key="2">
    <source>
        <dbReference type="SAM" id="SignalP"/>
    </source>
</evidence>
<keyword evidence="4" id="KW-1185">Reference proteome</keyword>
<evidence type="ECO:0000313" key="4">
    <source>
        <dbReference type="Proteomes" id="UP001236369"/>
    </source>
</evidence>
<proteinExistence type="predicted"/>
<dbReference type="RefSeq" id="WP_238249555.1">
    <property type="nucleotide sequence ID" value="NZ_BPQX01000032.1"/>
</dbReference>
<feature type="signal peptide" evidence="2">
    <location>
        <begin position="1"/>
        <end position="20"/>
    </location>
</feature>
<evidence type="ECO:0008006" key="5">
    <source>
        <dbReference type="Google" id="ProtNLM"/>
    </source>
</evidence>
<gene>
    <name evidence="3" type="ORF">QO016_004639</name>
</gene>
<evidence type="ECO:0000256" key="1">
    <source>
        <dbReference type="SAM" id="MobiDB-lite"/>
    </source>
</evidence>